<dbReference type="Pfam" id="PF20149">
    <property type="entry name" value="DUF6532"/>
    <property type="match status" value="1"/>
</dbReference>
<comment type="caution">
    <text evidence="3">The sequence shown here is derived from an EMBL/GenBank/DDBJ whole genome shotgun (WGS) entry which is preliminary data.</text>
</comment>
<keyword evidence="4" id="KW-1185">Reference proteome</keyword>
<feature type="region of interest" description="Disordered" evidence="1">
    <location>
        <begin position="1"/>
        <end position="58"/>
    </location>
</feature>
<dbReference type="Proteomes" id="UP001222325">
    <property type="component" value="Unassembled WGS sequence"/>
</dbReference>
<proteinExistence type="predicted"/>
<feature type="compositionally biased region" description="Basic and acidic residues" evidence="1">
    <location>
        <begin position="36"/>
        <end position="47"/>
    </location>
</feature>
<reference evidence="3" key="1">
    <citation type="submission" date="2023-03" db="EMBL/GenBank/DDBJ databases">
        <title>Massive genome expansion in bonnet fungi (Mycena s.s.) driven by repeated elements and novel gene families across ecological guilds.</title>
        <authorList>
            <consortium name="Lawrence Berkeley National Laboratory"/>
            <person name="Harder C.B."/>
            <person name="Miyauchi S."/>
            <person name="Viragh M."/>
            <person name="Kuo A."/>
            <person name="Thoen E."/>
            <person name="Andreopoulos B."/>
            <person name="Lu D."/>
            <person name="Skrede I."/>
            <person name="Drula E."/>
            <person name="Henrissat B."/>
            <person name="Morin E."/>
            <person name="Kohler A."/>
            <person name="Barry K."/>
            <person name="LaButti K."/>
            <person name="Morin E."/>
            <person name="Salamov A."/>
            <person name="Lipzen A."/>
            <person name="Mereny Z."/>
            <person name="Hegedus B."/>
            <person name="Baldrian P."/>
            <person name="Stursova M."/>
            <person name="Weitz H."/>
            <person name="Taylor A."/>
            <person name="Grigoriev I.V."/>
            <person name="Nagy L.G."/>
            <person name="Martin F."/>
            <person name="Kauserud H."/>
        </authorList>
    </citation>
    <scope>NUCLEOTIDE SEQUENCE</scope>
    <source>
        <strain evidence="3">CBHHK173m</strain>
    </source>
</reference>
<dbReference type="EMBL" id="JARJCN010000035">
    <property type="protein sequence ID" value="KAJ7085151.1"/>
    <property type="molecule type" value="Genomic_DNA"/>
</dbReference>
<evidence type="ECO:0000313" key="3">
    <source>
        <dbReference type="EMBL" id="KAJ7085151.1"/>
    </source>
</evidence>
<evidence type="ECO:0000313" key="4">
    <source>
        <dbReference type="Proteomes" id="UP001222325"/>
    </source>
</evidence>
<evidence type="ECO:0000259" key="2">
    <source>
        <dbReference type="Pfam" id="PF20149"/>
    </source>
</evidence>
<protein>
    <recommendedName>
        <fullName evidence="2">DUF6532 domain-containing protein</fullName>
    </recommendedName>
</protein>
<dbReference type="InterPro" id="IPR045341">
    <property type="entry name" value="DUF6532"/>
</dbReference>
<evidence type="ECO:0000256" key="1">
    <source>
        <dbReference type="SAM" id="MobiDB-lite"/>
    </source>
</evidence>
<sequence>MRPNPRRLVRRTHVLIPAVSSPDPRSSPTPIPSKRPFSEVDGGRDERDDPSDDEDINGVPALVMRAADLPPVRRRIFDDAVHHMRLMVISEAPYGDSIQIDKMAVAAWFTSLKNLHETHGYLGSTPPMPGEIALLKARMHQVKGDIKTACRDIVISKKGYDFRQDDSPESIAHNRKLVTALVTGNSFLYKDPARRDLPGTLWENSAPQEVLNRTFYNDGANSEAVLIPKFFANGLPLPAGAFIATTLECVIMEYQTGTRVKTRMSAKTWQPKYEKHLKILTDWKVYTTNSGSQLTQKLQLRMIQAARKYAKVDVTPAAGTEALGMSTIDFENNDA</sequence>
<gene>
    <name evidence="3" type="ORF">B0H15DRAFT_378735</name>
</gene>
<dbReference type="AlphaFoldDB" id="A0AAD6XQ96"/>
<name>A0AAD6XQ96_9AGAR</name>
<accession>A0AAD6XQ96</accession>
<organism evidence="3 4">
    <name type="scientific">Mycena belliarum</name>
    <dbReference type="NCBI Taxonomy" id="1033014"/>
    <lineage>
        <taxon>Eukaryota</taxon>
        <taxon>Fungi</taxon>
        <taxon>Dikarya</taxon>
        <taxon>Basidiomycota</taxon>
        <taxon>Agaricomycotina</taxon>
        <taxon>Agaricomycetes</taxon>
        <taxon>Agaricomycetidae</taxon>
        <taxon>Agaricales</taxon>
        <taxon>Marasmiineae</taxon>
        <taxon>Mycenaceae</taxon>
        <taxon>Mycena</taxon>
    </lineage>
</organism>
<feature type="domain" description="DUF6532" evidence="2">
    <location>
        <begin position="80"/>
        <end position="283"/>
    </location>
</feature>
<feature type="compositionally biased region" description="Basic residues" evidence="1">
    <location>
        <begin position="1"/>
        <end position="13"/>
    </location>
</feature>